<keyword evidence="11" id="KW-1185">Reference proteome</keyword>
<evidence type="ECO:0000259" key="9">
    <source>
        <dbReference type="Pfam" id="PF07291"/>
    </source>
</evidence>
<comment type="function">
    <text evidence="1">May be specifically involved in the processing, transport, and/or maturation of the MADH beta-subunit.</text>
</comment>
<dbReference type="GO" id="GO:0030416">
    <property type="term" value="P:methylamine metabolic process"/>
    <property type="evidence" value="ECO:0007669"/>
    <property type="project" value="InterPro"/>
</dbReference>
<organism evidence="10 11">
    <name type="scientific">Pseudoduganella rivuli</name>
    <dbReference type="NCBI Taxonomy" id="2666085"/>
    <lineage>
        <taxon>Bacteria</taxon>
        <taxon>Pseudomonadati</taxon>
        <taxon>Pseudomonadota</taxon>
        <taxon>Betaproteobacteria</taxon>
        <taxon>Burkholderiales</taxon>
        <taxon>Oxalobacteraceae</taxon>
        <taxon>Telluria group</taxon>
        <taxon>Pseudoduganella</taxon>
    </lineage>
</organism>
<dbReference type="Proteomes" id="UP000446768">
    <property type="component" value="Unassembled WGS sequence"/>
</dbReference>
<evidence type="ECO:0000256" key="6">
    <source>
        <dbReference type="ARBA" id="ARBA00022989"/>
    </source>
</evidence>
<accession>A0A7X2IKN9</accession>
<evidence type="ECO:0000256" key="8">
    <source>
        <dbReference type="SAM" id="Phobius"/>
    </source>
</evidence>
<dbReference type="AlphaFoldDB" id="A0A7X2IKN9"/>
<keyword evidence="6 8" id="KW-1133">Transmembrane helix</keyword>
<evidence type="ECO:0000256" key="7">
    <source>
        <dbReference type="ARBA" id="ARBA00023136"/>
    </source>
</evidence>
<feature type="transmembrane region" description="Helical" evidence="8">
    <location>
        <begin position="147"/>
        <end position="167"/>
    </location>
</feature>
<dbReference type="UniPathway" id="UPA00895"/>
<dbReference type="InterPro" id="IPR009908">
    <property type="entry name" value="Methylamine_util_MauE"/>
</dbReference>
<evidence type="ECO:0000313" key="10">
    <source>
        <dbReference type="EMBL" id="MRV71787.1"/>
    </source>
</evidence>
<dbReference type="Pfam" id="PF07291">
    <property type="entry name" value="MauE"/>
    <property type="match status" value="1"/>
</dbReference>
<reference evidence="10 11" key="1">
    <citation type="submission" date="2019-11" db="EMBL/GenBank/DDBJ databases">
        <title>Novel species isolated from a subtropical stream in China.</title>
        <authorList>
            <person name="Lu H."/>
        </authorList>
    </citation>
    <scope>NUCLEOTIDE SEQUENCE [LARGE SCALE GENOMIC DNA]</scope>
    <source>
        <strain evidence="10 11">FT92W</strain>
    </source>
</reference>
<keyword evidence="7 8" id="KW-0472">Membrane</keyword>
<protein>
    <recommendedName>
        <fullName evidence="4">Methylamine utilization protein MauE</fullName>
    </recommendedName>
</protein>
<comment type="pathway">
    <text evidence="3">One-carbon metabolism; methylamine degradation.</text>
</comment>
<dbReference type="RefSeq" id="WP_154372616.1">
    <property type="nucleotide sequence ID" value="NZ_WKJJ01000004.1"/>
</dbReference>
<evidence type="ECO:0000256" key="3">
    <source>
        <dbReference type="ARBA" id="ARBA00004856"/>
    </source>
</evidence>
<feature type="transmembrane region" description="Helical" evidence="8">
    <location>
        <begin position="113"/>
        <end position="135"/>
    </location>
</feature>
<feature type="domain" description="Methylamine utilisation protein MauE" evidence="9">
    <location>
        <begin position="7"/>
        <end position="132"/>
    </location>
</feature>
<evidence type="ECO:0000256" key="4">
    <source>
        <dbReference type="ARBA" id="ARBA00019078"/>
    </source>
</evidence>
<evidence type="ECO:0000256" key="5">
    <source>
        <dbReference type="ARBA" id="ARBA00022692"/>
    </source>
</evidence>
<comment type="caution">
    <text evidence="10">The sequence shown here is derived from an EMBL/GenBank/DDBJ whole genome shotgun (WGS) entry which is preliminary data.</text>
</comment>
<proteinExistence type="predicted"/>
<dbReference type="EMBL" id="WKJJ01000004">
    <property type="protein sequence ID" value="MRV71787.1"/>
    <property type="molecule type" value="Genomic_DNA"/>
</dbReference>
<comment type="subcellular location">
    <subcellularLocation>
        <location evidence="2">Membrane</location>
        <topology evidence="2">Multi-pass membrane protein</topology>
    </subcellularLocation>
</comment>
<sequence>MNADPVVVLLPGAFFALLFGIAATHKLLAWRVFQQQVTDYRVLPRALGTPAAAAIPAFEALVAAGWLDGATRAAAALASAALLCAYAWGMAWNLRRGRDTIDCGCGGADGTQVIRWALVVRNVLLALAALAALPLAAPGGLARQPGWVDWLSIDAGALVLMGTYIALNQVLANLPPQRVLD</sequence>
<evidence type="ECO:0000313" key="11">
    <source>
        <dbReference type="Proteomes" id="UP000446768"/>
    </source>
</evidence>
<evidence type="ECO:0000256" key="1">
    <source>
        <dbReference type="ARBA" id="ARBA00003475"/>
    </source>
</evidence>
<keyword evidence="5 8" id="KW-0812">Transmembrane</keyword>
<feature type="transmembrane region" description="Helical" evidence="8">
    <location>
        <begin position="73"/>
        <end position="92"/>
    </location>
</feature>
<feature type="transmembrane region" description="Helical" evidence="8">
    <location>
        <begin position="6"/>
        <end position="25"/>
    </location>
</feature>
<dbReference type="GO" id="GO:0016020">
    <property type="term" value="C:membrane"/>
    <property type="evidence" value="ECO:0007669"/>
    <property type="project" value="UniProtKB-SubCell"/>
</dbReference>
<gene>
    <name evidence="10" type="ORF">GJ700_08600</name>
</gene>
<evidence type="ECO:0000256" key="2">
    <source>
        <dbReference type="ARBA" id="ARBA00004141"/>
    </source>
</evidence>
<name>A0A7X2IKN9_9BURK</name>